<dbReference type="STRING" id="71717.A0A4Y7TN01"/>
<sequence>MHIQFSLFGSVRLVLSLQAYKTVSDVAITKLAPTSPIRIGLALKFSVFYYEIFEQP</sequence>
<proteinExistence type="inferred from homology"/>
<dbReference type="InterPro" id="IPR023410">
    <property type="entry name" value="14-3-3_domain"/>
</dbReference>
<evidence type="ECO:0000256" key="1">
    <source>
        <dbReference type="ARBA" id="ARBA00006141"/>
    </source>
</evidence>
<dbReference type="Gene3D" id="1.20.190.20">
    <property type="entry name" value="14-3-3 domain"/>
    <property type="match status" value="1"/>
</dbReference>
<feature type="domain" description="14-3-3" evidence="3">
    <location>
        <begin position="16"/>
        <end position="55"/>
    </location>
</feature>
<dbReference type="SUPFAM" id="SSF48445">
    <property type="entry name" value="14-3-3 protein"/>
    <property type="match status" value="1"/>
</dbReference>
<evidence type="ECO:0000313" key="5">
    <source>
        <dbReference type="Proteomes" id="UP000298030"/>
    </source>
</evidence>
<protein>
    <recommendedName>
        <fullName evidence="3">14-3-3 domain-containing protein</fullName>
    </recommendedName>
</protein>
<dbReference type="OrthoDB" id="10260625at2759"/>
<gene>
    <name evidence="4" type="ORF">FA13DRAFT_1625129</name>
</gene>
<dbReference type="PRINTS" id="PR00305">
    <property type="entry name" value="1433ZETA"/>
</dbReference>
<feature type="signal peptide" evidence="2">
    <location>
        <begin position="1"/>
        <end position="16"/>
    </location>
</feature>
<feature type="chain" id="PRO_5021283555" description="14-3-3 domain-containing protein" evidence="2">
    <location>
        <begin position="17"/>
        <end position="56"/>
    </location>
</feature>
<dbReference type="InterPro" id="IPR000308">
    <property type="entry name" value="14-3-3"/>
</dbReference>
<keyword evidence="2" id="KW-0732">Signal</keyword>
<keyword evidence="5" id="KW-1185">Reference proteome</keyword>
<dbReference type="AlphaFoldDB" id="A0A4Y7TN01"/>
<evidence type="ECO:0000259" key="3">
    <source>
        <dbReference type="Pfam" id="PF00244"/>
    </source>
</evidence>
<organism evidence="4 5">
    <name type="scientific">Coprinellus micaceus</name>
    <name type="common">Glistening ink-cap mushroom</name>
    <name type="synonym">Coprinus micaceus</name>
    <dbReference type="NCBI Taxonomy" id="71717"/>
    <lineage>
        <taxon>Eukaryota</taxon>
        <taxon>Fungi</taxon>
        <taxon>Dikarya</taxon>
        <taxon>Basidiomycota</taxon>
        <taxon>Agaricomycotina</taxon>
        <taxon>Agaricomycetes</taxon>
        <taxon>Agaricomycetidae</taxon>
        <taxon>Agaricales</taxon>
        <taxon>Agaricineae</taxon>
        <taxon>Psathyrellaceae</taxon>
        <taxon>Coprinellus</taxon>
    </lineage>
</organism>
<dbReference type="EMBL" id="QPFP01000008">
    <property type="protein sequence ID" value="TEB34909.1"/>
    <property type="molecule type" value="Genomic_DNA"/>
</dbReference>
<dbReference type="InterPro" id="IPR036815">
    <property type="entry name" value="14-3-3_dom_sf"/>
</dbReference>
<dbReference type="Proteomes" id="UP000298030">
    <property type="component" value="Unassembled WGS sequence"/>
</dbReference>
<accession>A0A4Y7TN01</accession>
<comment type="caution">
    <text evidence="4">The sequence shown here is derived from an EMBL/GenBank/DDBJ whole genome shotgun (WGS) entry which is preliminary data.</text>
</comment>
<reference evidence="4 5" key="1">
    <citation type="journal article" date="2019" name="Nat. Ecol. Evol.">
        <title>Megaphylogeny resolves global patterns of mushroom evolution.</title>
        <authorList>
            <person name="Varga T."/>
            <person name="Krizsan K."/>
            <person name="Foldi C."/>
            <person name="Dima B."/>
            <person name="Sanchez-Garcia M."/>
            <person name="Sanchez-Ramirez S."/>
            <person name="Szollosi G.J."/>
            <person name="Szarkandi J.G."/>
            <person name="Papp V."/>
            <person name="Albert L."/>
            <person name="Andreopoulos W."/>
            <person name="Angelini C."/>
            <person name="Antonin V."/>
            <person name="Barry K.W."/>
            <person name="Bougher N.L."/>
            <person name="Buchanan P."/>
            <person name="Buyck B."/>
            <person name="Bense V."/>
            <person name="Catcheside P."/>
            <person name="Chovatia M."/>
            <person name="Cooper J."/>
            <person name="Damon W."/>
            <person name="Desjardin D."/>
            <person name="Finy P."/>
            <person name="Geml J."/>
            <person name="Haridas S."/>
            <person name="Hughes K."/>
            <person name="Justo A."/>
            <person name="Karasinski D."/>
            <person name="Kautmanova I."/>
            <person name="Kiss B."/>
            <person name="Kocsube S."/>
            <person name="Kotiranta H."/>
            <person name="LaButti K.M."/>
            <person name="Lechner B.E."/>
            <person name="Liimatainen K."/>
            <person name="Lipzen A."/>
            <person name="Lukacs Z."/>
            <person name="Mihaltcheva S."/>
            <person name="Morgado L.N."/>
            <person name="Niskanen T."/>
            <person name="Noordeloos M.E."/>
            <person name="Ohm R.A."/>
            <person name="Ortiz-Santana B."/>
            <person name="Ovrebo C."/>
            <person name="Racz N."/>
            <person name="Riley R."/>
            <person name="Savchenko A."/>
            <person name="Shiryaev A."/>
            <person name="Soop K."/>
            <person name="Spirin V."/>
            <person name="Szebenyi C."/>
            <person name="Tomsovsky M."/>
            <person name="Tulloss R.E."/>
            <person name="Uehling J."/>
            <person name="Grigoriev I.V."/>
            <person name="Vagvolgyi C."/>
            <person name="Papp T."/>
            <person name="Martin F.M."/>
            <person name="Miettinen O."/>
            <person name="Hibbett D.S."/>
            <person name="Nagy L.G."/>
        </authorList>
    </citation>
    <scope>NUCLEOTIDE SEQUENCE [LARGE SCALE GENOMIC DNA]</scope>
    <source>
        <strain evidence="4 5">FP101781</strain>
    </source>
</reference>
<evidence type="ECO:0000256" key="2">
    <source>
        <dbReference type="SAM" id="SignalP"/>
    </source>
</evidence>
<evidence type="ECO:0000313" key="4">
    <source>
        <dbReference type="EMBL" id="TEB34909.1"/>
    </source>
</evidence>
<comment type="similarity">
    <text evidence="1">Belongs to the 14-3-3 family.</text>
</comment>
<name>A0A4Y7TN01_COPMI</name>
<dbReference type="Pfam" id="PF00244">
    <property type="entry name" value="14-3-3"/>
    <property type="match status" value="1"/>
</dbReference>